<dbReference type="SUPFAM" id="SSF54211">
    <property type="entry name" value="Ribosomal protein S5 domain 2-like"/>
    <property type="match status" value="1"/>
</dbReference>
<dbReference type="Pfam" id="PF20436">
    <property type="entry name" value="LonB_AAA-LID"/>
    <property type="match status" value="1"/>
</dbReference>
<dbReference type="InterPro" id="IPR027065">
    <property type="entry name" value="Lon_Prtase"/>
</dbReference>
<dbReference type="GO" id="GO:0006508">
    <property type="term" value="P:proteolysis"/>
    <property type="evidence" value="ECO:0007669"/>
    <property type="project" value="UniProtKB-KW"/>
</dbReference>
<dbReference type="Pfam" id="PF05362">
    <property type="entry name" value="Lon_C"/>
    <property type="match status" value="1"/>
</dbReference>
<dbReference type="Proteomes" id="UP000318509">
    <property type="component" value="Unassembled WGS sequence"/>
</dbReference>
<feature type="active site" evidence="2">
    <location>
        <position position="662"/>
    </location>
</feature>
<dbReference type="Pfam" id="PF13654">
    <property type="entry name" value="AAA_32"/>
    <property type="match status" value="1"/>
</dbReference>
<dbReference type="GO" id="GO:0004252">
    <property type="term" value="F:serine-type endopeptidase activity"/>
    <property type="evidence" value="ECO:0007669"/>
    <property type="project" value="UniProtKB-UniRule"/>
</dbReference>
<keyword evidence="2" id="KW-0720">Serine protease</keyword>
<dbReference type="AlphaFoldDB" id="A0A537JU31"/>
<feature type="coiled-coil region" evidence="3">
    <location>
        <begin position="207"/>
        <end position="241"/>
    </location>
</feature>
<dbReference type="InterPro" id="IPR046843">
    <property type="entry name" value="LonB_AAA-LID"/>
</dbReference>
<evidence type="ECO:0000313" key="7">
    <source>
        <dbReference type="Proteomes" id="UP000318509"/>
    </source>
</evidence>
<evidence type="ECO:0000256" key="2">
    <source>
        <dbReference type="PROSITE-ProRule" id="PRU01122"/>
    </source>
</evidence>
<dbReference type="GO" id="GO:0005524">
    <property type="term" value="F:ATP binding"/>
    <property type="evidence" value="ECO:0007669"/>
    <property type="project" value="InterPro"/>
</dbReference>
<feature type="region of interest" description="Disordered" evidence="4">
    <location>
        <begin position="799"/>
        <end position="825"/>
    </location>
</feature>
<dbReference type="InterPro" id="IPR041699">
    <property type="entry name" value="AAA_32"/>
</dbReference>
<dbReference type="Gene3D" id="3.30.230.10">
    <property type="match status" value="1"/>
</dbReference>
<comment type="caution">
    <text evidence="6">The sequence shown here is derived from an EMBL/GenBank/DDBJ whole genome shotgun (WGS) entry which is preliminary data.</text>
</comment>
<dbReference type="Pfam" id="PF20437">
    <property type="entry name" value="LonC_helical"/>
    <property type="match status" value="1"/>
</dbReference>
<dbReference type="EC" id="3.4.21.53" evidence="2"/>
<feature type="domain" description="Lon proteolytic" evidence="5">
    <location>
        <begin position="572"/>
        <end position="767"/>
    </location>
</feature>
<dbReference type="PROSITE" id="PS51786">
    <property type="entry name" value="LON_PROTEOLYTIC"/>
    <property type="match status" value="1"/>
</dbReference>
<feature type="active site" evidence="2">
    <location>
        <position position="705"/>
    </location>
</feature>
<keyword evidence="2" id="KW-0378">Hydrolase</keyword>
<sequence>MTPSTKDDRRLPPETLRWTCDPADLGFTTTADLPQQAAIVGQARGVHALQFGLGIGQHGYNVFVSGPPGTGRSSYARLEVERIAQAQPAPQDWCYVRNFAVADQPIAISLGTGTGRAFREGVADLITEVREGLRRVFAGDAYEQQRATVAKRYEQQLAELWQQLENQAKIRGLLLQRTPTGIATVAVDLQGRPVSPEVFQGLPEVERARIAARTKELEDVLAEAQRKARSLEREGREALRQFDAQTAKSVIDAPVARLKEQYRENPKVVAFLDAAEQDMLDHLAELRGAGDEEGAEQARQELPFLRRDRFARYQVNLLVDHRDTRGAPVIIETNPTYYNLVGKAEYRAEFGALVTDFTMIKPGALHRANGGFLILQARDVLTSPFAYEGLKRALRGREIRIEPLGEALGALPAATLRPDPIPLDVKVLMIGTPDVYHLLYGLDEEFEKLFKIRADFDITIDRTPQTQREYARAIAAICHRTGSCHFDAAGVAAVLEHSARLAANQDKLSTRFNEVVEVVYEAAAWAGQAGSPTVTREHVRRAVEEKAYRSNLLEEKIREMIAKGQILVDTQGTVTGQINGLSVLQLGDYTFGSPSRITARAYVGGRGVVNIERETQMSGRIHSKGVFVLSSFVASRFAQQHPLSLSASLTFEQLYSDVDGDSASSTELYALLSELAGLPIDQGIAVTGSVNQMGEIQPIGGVNEKVEGFYYVCKAKGFTGRQGVMIPHRNVRDLMLREEVVDAVREGRFNVWAVRTVDEGIEILTGTPAGTPDGDGRYPAGSVNARVAQHLADLARRYREFGPAAERPAERSPAEQPKDPPPSSS</sequence>
<dbReference type="EMBL" id="VBAK01000168">
    <property type="protein sequence ID" value="TMI87048.1"/>
    <property type="molecule type" value="Genomic_DNA"/>
</dbReference>
<evidence type="ECO:0000256" key="1">
    <source>
        <dbReference type="ARBA" id="ARBA00022670"/>
    </source>
</evidence>
<dbReference type="Gene3D" id="1.10.8.60">
    <property type="match status" value="1"/>
</dbReference>
<organism evidence="6 7">
    <name type="scientific">Candidatus Segetimicrobium genomatis</name>
    <dbReference type="NCBI Taxonomy" id="2569760"/>
    <lineage>
        <taxon>Bacteria</taxon>
        <taxon>Bacillati</taxon>
        <taxon>Candidatus Sysuimicrobiota</taxon>
        <taxon>Candidatus Sysuimicrobiia</taxon>
        <taxon>Candidatus Sysuimicrobiales</taxon>
        <taxon>Candidatus Segetimicrobiaceae</taxon>
        <taxon>Candidatus Segetimicrobium</taxon>
    </lineage>
</organism>
<dbReference type="PANTHER" id="PTHR10046">
    <property type="entry name" value="ATP DEPENDENT LON PROTEASE FAMILY MEMBER"/>
    <property type="match status" value="1"/>
</dbReference>
<keyword evidence="3" id="KW-0175">Coiled coil</keyword>
<evidence type="ECO:0000313" key="6">
    <source>
        <dbReference type="EMBL" id="TMI87048.1"/>
    </source>
</evidence>
<keyword evidence="1 2" id="KW-0645">Protease</keyword>
<dbReference type="InterPro" id="IPR008269">
    <property type="entry name" value="Lon_proteolytic"/>
</dbReference>
<name>A0A537JU31_9BACT</name>
<dbReference type="SUPFAM" id="SSF52540">
    <property type="entry name" value="P-loop containing nucleoside triphosphate hydrolases"/>
    <property type="match status" value="1"/>
</dbReference>
<dbReference type="GO" id="GO:0030163">
    <property type="term" value="P:protein catabolic process"/>
    <property type="evidence" value="ECO:0007669"/>
    <property type="project" value="InterPro"/>
</dbReference>
<comment type="catalytic activity">
    <reaction evidence="2">
        <text>Hydrolysis of proteins in presence of ATP.</text>
        <dbReference type="EC" id="3.4.21.53"/>
    </reaction>
</comment>
<proteinExistence type="inferred from homology"/>
<dbReference type="InterPro" id="IPR046844">
    <property type="entry name" value="Lon-like_helical"/>
</dbReference>
<gene>
    <name evidence="6" type="ORF">E6H00_16830</name>
</gene>
<protein>
    <recommendedName>
        <fullName evidence="2">endopeptidase La</fullName>
        <ecNumber evidence="2">3.4.21.53</ecNumber>
    </recommendedName>
</protein>
<dbReference type="Gene3D" id="3.40.50.300">
    <property type="entry name" value="P-loop containing nucleotide triphosphate hydrolases"/>
    <property type="match status" value="2"/>
</dbReference>
<dbReference type="InterPro" id="IPR020568">
    <property type="entry name" value="Ribosomal_Su5_D2-typ_SF"/>
</dbReference>
<dbReference type="InterPro" id="IPR014721">
    <property type="entry name" value="Ribsml_uS5_D2-typ_fold_subgr"/>
</dbReference>
<reference evidence="6 7" key="1">
    <citation type="journal article" date="2019" name="Nat. Microbiol.">
        <title>Mediterranean grassland soil C-N compound turnover is dependent on rainfall and depth, and is mediated by genomically divergent microorganisms.</title>
        <authorList>
            <person name="Diamond S."/>
            <person name="Andeer P.F."/>
            <person name="Li Z."/>
            <person name="Crits-Christoph A."/>
            <person name="Burstein D."/>
            <person name="Anantharaman K."/>
            <person name="Lane K.R."/>
            <person name="Thomas B.C."/>
            <person name="Pan C."/>
            <person name="Northen T.R."/>
            <person name="Banfield J.F."/>
        </authorList>
    </citation>
    <scope>NUCLEOTIDE SEQUENCE [LARGE SCALE GENOMIC DNA]</scope>
    <source>
        <strain evidence="6">NP_3</strain>
    </source>
</reference>
<comment type="similarity">
    <text evidence="2">Belongs to the peptidase S16 family.</text>
</comment>
<dbReference type="PRINTS" id="PR00830">
    <property type="entry name" value="ENDOLAPTASE"/>
</dbReference>
<evidence type="ECO:0000259" key="5">
    <source>
        <dbReference type="PROSITE" id="PS51786"/>
    </source>
</evidence>
<evidence type="ECO:0000256" key="4">
    <source>
        <dbReference type="SAM" id="MobiDB-lite"/>
    </source>
</evidence>
<accession>A0A537JU31</accession>
<dbReference type="InterPro" id="IPR027417">
    <property type="entry name" value="P-loop_NTPase"/>
</dbReference>
<dbReference type="GO" id="GO:0004176">
    <property type="term" value="F:ATP-dependent peptidase activity"/>
    <property type="evidence" value="ECO:0007669"/>
    <property type="project" value="UniProtKB-UniRule"/>
</dbReference>
<evidence type="ECO:0000256" key="3">
    <source>
        <dbReference type="SAM" id="Coils"/>
    </source>
</evidence>
<feature type="compositionally biased region" description="Basic and acidic residues" evidence="4">
    <location>
        <begin position="807"/>
        <end position="818"/>
    </location>
</feature>